<evidence type="ECO:0000313" key="2">
    <source>
        <dbReference type="EMBL" id="RAI83537.1"/>
    </source>
</evidence>
<name>A0ABX9BAV0_9BACL</name>
<feature type="region of interest" description="Disordered" evidence="1">
    <location>
        <begin position="177"/>
        <end position="203"/>
    </location>
</feature>
<dbReference type="Proteomes" id="UP000248827">
    <property type="component" value="Unassembled WGS sequence"/>
</dbReference>
<feature type="compositionally biased region" description="Polar residues" evidence="1">
    <location>
        <begin position="33"/>
        <end position="52"/>
    </location>
</feature>
<accession>A0ABX9BAV0</accession>
<feature type="compositionally biased region" description="Low complexity" evidence="1">
    <location>
        <begin position="15"/>
        <end position="26"/>
    </location>
</feature>
<feature type="non-terminal residue" evidence="2">
    <location>
        <position position="1"/>
    </location>
</feature>
<keyword evidence="3" id="KW-1185">Reference proteome</keyword>
<reference evidence="2 3" key="1">
    <citation type="submission" date="2018-06" db="EMBL/GenBank/DDBJ databases">
        <title>Freshwater and sediment microbial communities from various areas in North America, analyzing microbe dynamics in response to fracking.</title>
        <authorList>
            <person name="Lamendella R."/>
        </authorList>
    </citation>
    <scope>NUCLEOTIDE SEQUENCE [LARGE SCALE GENOMIC DNA]</scope>
    <source>
        <strain evidence="2 3">NG-13</strain>
    </source>
</reference>
<dbReference type="Pfam" id="PF14414">
    <property type="entry name" value="WHH"/>
    <property type="match status" value="1"/>
</dbReference>
<gene>
    <name evidence="2" type="ORF">DET54_1341</name>
</gene>
<feature type="compositionally biased region" description="Basic and acidic residues" evidence="1">
    <location>
        <begin position="87"/>
        <end position="100"/>
    </location>
</feature>
<comment type="caution">
    <text evidence="2">The sequence shown here is derived from an EMBL/GenBank/DDBJ whole genome shotgun (WGS) entry which is preliminary data.</text>
</comment>
<feature type="compositionally biased region" description="Basic and acidic residues" evidence="1">
    <location>
        <begin position="56"/>
        <end position="80"/>
    </location>
</feature>
<feature type="region of interest" description="Disordered" evidence="1">
    <location>
        <begin position="1"/>
        <end position="113"/>
    </location>
</feature>
<organism evidence="2 3">
    <name type="scientific">Paenibacillus pabuli</name>
    <dbReference type="NCBI Taxonomy" id="1472"/>
    <lineage>
        <taxon>Bacteria</taxon>
        <taxon>Bacillati</taxon>
        <taxon>Bacillota</taxon>
        <taxon>Bacilli</taxon>
        <taxon>Bacillales</taxon>
        <taxon>Paenibacillaceae</taxon>
        <taxon>Paenibacillus</taxon>
    </lineage>
</organism>
<evidence type="ECO:0000256" key="1">
    <source>
        <dbReference type="SAM" id="MobiDB-lite"/>
    </source>
</evidence>
<dbReference type="InterPro" id="IPR032869">
    <property type="entry name" value="WHH_dom_containing"/>
</dbReference>
<sequence>HMFSDTGGNRGKGSDSGSSKGSPSTSHVDSRESSAPSKGTVSKESSKTSPNVTPVKPKDASKPKDAPSSKDGTKARDGKTEGTGNGKRLELSDFTKEIMETKPMNSPVPKKWYDKGGHISIDENGTWTYTNKEGISISYPNGYPDFSAYYHPTVKPVTIEVTVPKNPQEDFKKANVEAGLNKDSDPPVPASNKPPEGYTWHHHEDGKTMILVDEDIHREFRHIGGQSTVNGKNKKGE</sequence>
<protein>
    <submittedName>
        <fullName evidence="2">HNH/ENDO VII superfamily nuclease</fullName>
    </submittedName>
</protein>
<dbReference type="RefSeq" id="WP_258403801.1">
    <property type="nucleotide sequence ID" value="NZ_QLLI01000034.1"/>
</dbReference>
<evidence type="ECO:0000313" key="3">
    <source>
        <dbReference type="Proteomes" id="UP000248827"/>
    </source>
</evidence>
<dbReference type="EMBL" id="QLLI01000034">
    <property type="protein sequence ID" value="RAI83537.1"/>
    <property type="molecule type" value="Genomic_DNA"/>
</dbReference>
<proteinExistence type="predicted"/>